<dbReference type="AlphaFoldDB" id="A0A3N4H959"/>
<protein>
    <submittedName>
        <fullName evidence="2">Uncharacterized protein</fullName>
    </submittedName>
</protein>
<gene>
    <name evidence="2" type="ORF">BJ508DRAFT_103499</name>
</gene>
<keyword evidence="1" id="KW-1133">Transmembrane helix</keyword>
<reference evidence="2 3" key="1">
    <citation type="journal article" date="2018" name="Nat. Ecol. Evol.">
        <title>Pezizomycetes genomes reveal the molecular basis of ectomycorrhizal truffle lifestyle.</title>
        <authorList>
            <person name="Murat C."/>
            <person name="Payen T."/>
            <person name="Noel B."/>
            <person name="Kuo A."/>
            <person name="Morin E."/>
            <person name="Chen J."/>
            <person name="Kohler A."/>
            <person name="Krizsan K."/>
            <person name="Balestrini R."/>
            <person name="Da Silva C."/>
            <person name="Montanini B."/>
            <person name="Hainaut M."/>
            <person name="Levati E."/>
            <person name="Barry K.W."/>
            <person name="Belfiori B."/>
            <person name="Cichocki N."/>
            <person name="Clum A."/>
            <person name="Dockter R.B."/>
            <person name="Fauchery L."/>
            <person name="Guy J."/>
            <person name="Iotti M."/>
            <person name="Le Tacon F."/>
            <person name="Lindquist E.A."/>
            <person name="Lipzen A."/>
            <person name="Malagnac F."/>
            <person name="Mello A."/>
            <person name="Molinier V."/>
            <person name="Miyauchi S."/>
            <person name="Poulain J."/>
            <person name="Riccioni C."/>
            <person name="Rubini A."/>
            <person name="Sitrit Y."/>
            <person name="Splivallo R."/>
            <person name="Traeger S."/>
            <person name="Wang M."/>
            <person name="Zifcakova L."/>
            <person name="Wipf D."/>
            <person name="Zambonelli A."/>
            <person name="Paolocci F."/>
            <person name="Nowrousian M."/>
            <person name="Ottonello S."/>
            <person name="Baldrian P."/>
            <person name="Spatafora J.W."/>
            <person name="Henrissat B."/>
            <person name="Nagy L.G."/>
            <person name="Aury J.M."/>
            <person name="Wincker P."/>
            <person name="Grigoriev I.V."/>
            <person name="Bonfante P."/>
            <person name="Martin F.M."/>
        </authorList>
    </citation>
    <scope>NUCLEOTIDE SEQUENCE [LARGE SCALE GENOMIC DNA]</scope>
    <source>
        <strain evidence="2 3">RN42</strain>
    </source>
</reference>
<accession>A0A3N4H959</accession>
<evidence type="ECO:0000256" key="1">
    <source>
        <dbReference type="SAM" id="Phobius"/>
    </source>
</evidence>
<keyword evidence="3" id="KW-1185">Reference proteome</keyword>
<feature type="transmembrane region" description="Helical" evidence="1">
    <location>
        <begin position="36"/>
        <end position="57"/>
    </location>
</feature>
<evidence type="ECO:0000313" key="3">
    <source>
        <dbReference type="Proteomes" id="UP000275078"/>
    </source>
</evidence>
<dbReference type="Proteomes" id="UP000275078">
    <property type="component" value="Unassembled WGS sequence"/>
</dbReference>
<dbReference type="EMBL" id="ML119956">
    <property type="protein sequence ID" value="RPA71233.1"/>
    <property type="molecule type" value="Genomic_DNA"/>
</dbReference>
<sequence>MVVVELTLCWVGAHVADESHHLLELLYFTVSVENSLAVLAFLWYAFCCYIYRGLVLFRSLSVLLMALG</sequence>
<evidence type="ECO:0000313" key="2">
    <source>
        <dbReference type="EMBL" id="RPA71233.1"/>
    </source>
</evidence>
<proteinExistence type="predicted"/>
<name>A0A3N4H959_ASCIM</name>
<keyword evidence="1" id="KW-0472">Membrane</keyword>
<keyword evidence="1" id="KW-0812">Transmembrane</keyword>
<organism evidence="2 3">
    <name type="scientific">Ascobolus immersus RN42</name>
    <dbReference type="NCBI Taxonomy" id="1160509"/>
    <lineage>
        <taxon>Eukaryota</taxon>
        <taxon>Fungi</taxon>
        <taxon>Dikarya</taxon>
        <taxon>Ascomycota</taxon>
        <taxon>Pezizomycotina</taxon>
        <taxon>Pezizomycetes</taxon>
        <taxon>Pezizales</taxon>
        <taxon>Ascobolaceae</taxon>
        <taxon>Ascobolus</taxon>
    </lineage>
</organism>